<dbReference type="EMBL" id="BAABME010003623">
    <property type="protein sequence ID" value="GAA0159515.1"/>
    <property type="molecule type" value="Genomic_DNA"/>
</dbReference>
<feature type="compositionally biased region" description="Acidic residues" evidence="1">
    <location>
        <begin position="134"/>
        <end position="144"/>
    </location>
</feature>
<keyword evidence="3" id="KW-1185">Reference proteome</keyword>
<gene>
    <name evidence="2" type="ORF">LIER_16269</name>
</gene>
<organism evidence="2 3">
    <name type="scientific">Lithospermum erythrorhizon</name>
    <name type="common">Purple gromwell</name>
    <name type="synonym">Lithospermum officinale var. erythrorhizon</name>
    <dbReference type="NCBI Taxonomy" id="34254"/>
    <lineage>
        <taxon>Eukaryota</taxon>
        <taxon>Viridiplantae</taxon>
        <taxon>Streptophyta</taxon>
        <taxon>Embryophyta</taxon>
        <taxon>Tracheophyta</taxon>
        <taxon>Spermatophyta</taxon>
        <taxon>Magnoliopsida</taxon>
        <taxon>eudicotyledons</taxon>
        <taxon>Gunneridae</taxon>
        <taxon>Pentapetalae</taxon>
        <taxon>asterids</taxon>
        <taxon>lamiids</taxon>
        <taxon>Boraginales</taxon>
        <taxon>Boraginaceae</taxon>
        <taxon>Boraginoideae</taxon>
        <taxon>Lithospermeae</taxon>
        <taxon>Lithospermum</taxon>
    </lineage>
</organism>
<feature type="compositionally biased region" description="Basic and acidic residues" evidence="1">
    <location>
        <begin position="73"/>
        <end position="87"/>
    </location>
</feature>
<protein>
    <submittedName>
        <fullName evidence="2">Uncharacterized protein</fullName>
    </submittedName>
</protein>
<comment type="caution">
    <text evidence="2">The sequence shown here is derived from an EMBL/GenBank/DDBJ whole genome shotgun (WGS) entry which is preliminary data.</text>
</comment>
<accession>A0AAV3QA76</accession>
<proteinExistence type="predicted"/>
<evidence type="ECO:0000256" key="1">
    <source>
        <dbReference type="SAM" id="MobiDB-lite"/>
    </source>
</evidence>
<dbReference type="Proteomes" id="UP001454036">
    <property type="component" value="Unassembled WGS sequence"/>
</dbReference>
<feature type="compositionally biased region" description="Basic and acidic residues" evidence="1">
    <location>
        <begin position="105"/>
        <end position="133"/>
    </location>
</feature>
<feature type="region of interest" description="Disordered" evidence="1">
    <location>
        <begin position="159"/>
        <end position="179"/>
    </location>
</feature>
<sequence length="242" mass="26731">MVETATPSVRDTAMEDPDGMTSMDVPSVGGTEDVTAGRGDVTPSVTDNCVGDIGLSEEMAEPTVGDGVAHTLNTKDVEFHEASSQERKKSKKRKHKKSADEGESSESKKKLSKEERAAKSGRRAERKAIRATEEAAEDDVQEVSEEQVLVVEQSNVFDEWLPEQEQQGDNAEEAESRVGNKRIPKNVVVVSTENVALNSEEEETKWRCVANRRIAAKRMLSELTKKMLSMLRTLHDKEDQAS</sequence>
<feature type="compositionally biased region" description="Basic residues" evidence="1">
    <location>
        <begin position="88"/>
        <end position="97"/>
    </location>
</feature>
<evidence type="ECO:0000313" key="2">
    <source>
        <dbReference type="EMBL" id="GAA0159515.1"/>
    </source>
</evidence>
<reference evidence="2 3" key="1">
    <citation type="submission" date="2024-01" db="EMBL/GenBank/DDBJ databases">
        <title>The complete chloroplast genome sequence of Lithospermum erythrorhizon: insights into the phylogenetic relationship among Boraginaceae species and the maternal lineages of purple gromwells.</title>
        <authorList>
            <person name="Okada T."/>
            <person name="Watanabe K."/>
        </authorList>
    </citation>
    <scope>NUCLEOTIDE SEQUENCE [LARGE SCALE GENOMIC DNA]</scope>
</reference>
<feature type="region of interest" description="Disordered" evidence="1">
    <location>
        <begin position="1"/>
        <end position="144"/>
    </location>
</feature>
<evidence type="ECO:0000313" key="3">
    <source>
        <dbReference type="Proteomes" id="UP001454036"/>
    </source>
</evidence>
<name>A0AAV3QA76_LITER</name>
<dbReference type="AlphaFoldDB" id="A0AAV3QA76"/>